<dbReference type="HOGENOM" id="CLU_2575452_0_0_1"/>
<dbReference type="AlphaFoldDB" id="A0A0D0B3V0"/>
<keyword evidence="2" id="KW-1185">Reference proteome</keyword>
<protein>
    <submittedName>
        <fullName evidence="1">Uncharacterized protein</fullName>
    </submittedName>
</protein>
<name>A0A0D0B3V0_9AGAM</name>
<gene>
    <name evidence="1" type="ORF">CY34DRAFT_782741</name>
</gene>
<evidence type="ECO:0000313" key="2">
    <source>
        <dbReference type="Proteomes" id="UP000054485"/>
    </source>
</evidence>
<dbReference type="EMBL" id="KN835136">
    <property type="protein sequence ID" value="KIK48771.1"/>
    <property type="molecule type" value="Genomic_DNA"/>
</dbReference>
<proteinExistence type="predicted"/>
<organism evidence="1 2">
    <name type="scientific">Suillus luteus UH-Slu-Lm8-n1</name>
    <dbReference type="NCBI Taxonomy" id="930992"/>
    <lineage>
        <taxon>Eukaryota</taxon>
        <taxon>Fungi</taxon>
        <taxon>Dikarya</taxon>
        <taxon>Basidiomycota</taxon>
        <taxon>Agaricomycotina</taxon>
        <taxon>Agaricomycetes</taxon>
        <taxon>Agaricomycetidae</taxon>
        <taxon>Boletales</taxon>
        <taxon>Suillineae</taxon>
        <taxon>Suillaceae</taxon>
        <taxon>Suillus</taxon>
    </lineage>
</organism>
<evidence type="ECO:0000313" key="1">
    <source>
        <dbReference type="EMBL" id="KIK48771.1"/>
    </source>
</evidence>
<dbReference type="OrthoDB" id="3258141at2759"/>
<sequence length="81" mass="8905">MDLNNITILAITLQGITPTFYKIPVTAELSEAVARGRHTLHCSSPIFSVHPRSMATLATRSRETKDRAEILACLEALLQSL</sequence>
<dbReference type="InParanoid" id="A0A0D0B3V0"/>
<reference evidence="2" key="2">
    <citation type="submission" date="2015-01" db="EMBL/GenBank/DDBJ databases">
        <title>Evolutionary Origins and Diversification of the Mycorrhizal Mutualists.</title>
        <authorList>
            <consortium name="DOE Joint Genome Institute"/>
            <consortium name="Mycorrhizal Genomics Consortium"/>
            <person name="Kohler A."/>
            <person name="Kuo A."/>
            <person name="Nagy L.G."/>
            <person name="Floudas D."/>
            <person name="Copeland A."/>
            <person name="Barry K.W."/>
            <person name="Cichocki N."/>
            <person name="Veneault-Fourrey C."/>
            <person name="LaButti K."/>
            <person name="Lindquist E.A."/>
            <person name="Lipzen A."/>
            <person name="Lundell T."/>
            <person name="Morin E."/>
            <person name="Murat C."/>
            <person name="Riley R."/>
            <person name="Ohm R."/>
            <person name="Sun H."/>
            <person name="Tunlid A."/>
            <person name="Henrissat B."/>
            <person name="Grigoriev I.V."/>
            <person name="Hibbett D.S."/>
            <person name="Martin F."/>
        </authorList>
    </citation>
    <scope>NUCLEOTIDE SEQUENCE [LARGE SCALE GENOMIC DNA]</scope>
    <source>
        <strain evidence="2">UH-Slu-Lm8-n1</strain>
    </source>
</reference>
<accession>A0A0D0B3V0</accession>
<reference evidence="1 2" key="1">
    <citation type="submission" date="2014-04" db="EMBL/GenBank/DDBJ databases">
        <authorList>
            <consortium name="DOE Joint Genome Institute"/>
            <person name="Kuo A."/>
            <person name="Ruytinx J."/>
            <person name="Rineau F."/>
            <person name="Colpaert J."/>
            <person name="Kohler A."/>
            <person name="Nagy L.G."/>
            <person name="Floudas D."/>
            <person name="Copeland A."/>
            <person name="Barry K.W."/>
            <person name="Cichocki N."/>
            <person name="Veneault-Fourrey C."/>
            <person name="LaButti K."/>
            <person name="Lindquist E.A."/>
            <person name="Lipzen A."/>
            <person name="Lundell T."/>
            <person name="Morin E."/>
            <person name="Murat C."/>
            <person name="Sun H."/>
            <person name="Tunlid A."/>
            <person name="Henrissat B."/>
            <person name="Grigoriev I.V."/>
            <person name="Hibbett D.S."/>
            <person name="Martin F."/>
            <person name="Nordberg H.P."/>
            <person name="Cantor M.N."/>
            <person name="Hua S.X."/>
        </authorList>
    </citation>
    <scope>NUCLEOTIDE SEQUENCE [LARGE SCALE GENOMIC DNA]</scope>
    <source>
        <strain evidence="1 2">UH-Slu-Lm8-n1</strain>
    </source>
</reference>
<dbReference type="Proteomes" id="UP000054485">
    <property type="component" value="Unassembled WGS sequence"/>
</dbReference>